<dbReference type="AlphaFoldDB" id="A0A4Y2VTB7"/>
<dbReference type="EMBL" id="BGPR01050030">
    <property type="protein sequence ID" value="GBO27037.1"/>
    <property type="molecule type" value="Genomic_DNA"/>
</dbReference>
<gene>
    <name evidence="1" type="ORF">AVEN_129979_1</name>
</gene>
<organism evidence="1 2">
    <name type="scientific">Araneus ventricosus</name>
    <name type="common">Orbweaver spider</name>
    <name type="synonym">Epeira ventricosa</name>
    <dbReference type="NCBI Taxonomy" id="182803"/>
    <lineage>
        <taxon>Eukaryota</taxon>
        <taxon>Metazoa</taxon>
        <taxon>Ecdysozoa</taxon>
        <taxon>Arthropoda</taxon>
        <taxon>Chelicerata</taxon>
        <taxon>Arachnida</taxon>
        <taxon>Araneae</taxon>
        <taxon>Araneomorphae</taxon>
        <taxon>Entelegynae</taxon>
        <taxon>Araneoidea</taxon>
        <taxon>Araneidae</taxon>
        <taxon>Araneus</taxon>
    </lineage>
</organism>
<reference evidence="1 2" key="1">
    <citation type="journal article" date="2019" name="Sci. Rep.">
        <title>Orb-weaving spider Araneus ventricosus genome elucidates the spidroin gene catalogue.</title>
        <authorList>
            <person name="Kono N."/>
            <person name="Nakamura H."/>
            <person name="Ohtoshi R."/>
            <person name="Moran D.A.P."/>
            <person name="Shinohara A."/>
            <person name="Yoshida Y."/>
            <person name="Fujiwara M."/>
            <person name="Mori M."/>
            <person name="Tomita M."/>
            <person name="Arakawa K."/>
        </authorList>
    </citation>
    <scope>NUCLEOTIDE SEQUENCE [LARGE SCALE GENOMIC DNA]</scope>
</reference>
<accession>A0A4Y2VTB7</accession>
<keyword evidence="2" id="KW-1185">Reference proteome</keyword>
<comment type="caution">
    <text evidence="1">The sequence shown here is derived from an EMBL/GenBank/DDBJ whole genome shotgun (WGS) entry which is preliminary data.</text>
</comment>
<name>A0A4Y2VTB7_ARAVE</name>
<proteinExistence type="predicted"/>
<evidence type="ECO:0000313" key="1">
    <source>
        <dbReference type="EMBL" id="GBO27037.1"/>
    </source>
</evidence>
<sequence length="78" mass="9049">MKRREILSTVQYSAALEKLSRKIPAEDKSDALYLDGDVTEYRDQETDSETDVEDDPVQEEYSDCNLYTNNCIIHPFNL</sequence>
<evidence type="ECO:0000313" key="2">
    <source>
        <dbReference type="Proteomes" id="UP000499080"/>
    </source>
</evidence>
<dbReference type="Proteomes" id="UP000499080">
    <property type="component" value="Unassembled WGS sequence"/>
</dbReference>
<protein>
    <submittedName>
        <fullName evidence="1">Uncharacterized protein</fullName>
    </submittedName>
</protein>